<dbReference type="Proteomes" id="UP000238701">
    <property type="component" value="Unassembled WGS sequence"/>
</dbReference>
<dbReference type="PANTHER" id="PTHR30607">
    <property type="entry name" value="POTASSIUM-TRANSPORTING ATPASE A CHAIN"/>
    <property type="match status" value="1"/>
</dbReference>
<evidence type="ECO:0000256" key="9">
    <source>
        <dbReference type="HAMAP-Rule" id="MF_00275"/>
    </source>
</evidence>
<evidence type="ECO:0000256" key="5">
    <source>
        <dbReference type="ARBA" id="ARBA00022958"/>
    </source>
</evidence>
<comment type="subcellular location">
    <subcellularLocation>
        <location evidence="9">Cell membrane</location>
        <topology evidence="9">Multi-pass membrane protein</topology>
    </subcellularLocation>
</comment>
<feature type="transmembrane region" description="Helical" evidence="9">
    <location>
        <begin position="260"/>
        <end position="277"/>
    </location>
</feature>
<organism evidence="10 11">
    <name type="scientific">Candidatus Sulfotelmatobacter kueseliae</name>
    <dbReference type="NCBI Taxonomy" id="2042962"/>
    <lineage>
        <taxon>Bacteria</taxon>
        <taxon>Pseudomonadati</taxon>
        <taxon>Acidobacteriota</taxon>
        <taxon>Terriglobia</taxon>
        <taxon>Terriglobales</taxon>
        <taxon>Candidatus Korobacteraceae</taxon>
        <taxon>Candidatus Sulfotelmatobacter</taxon>
    </lineage>
</organism>
<feature type="transmembrane region" description="Helical" evidence="9">
    <location>
        <begin position="180"/>
        <end position="198"/>
    </location>
</feature>
<evidence type="ECO:0000313" key="10">
    <source>
        <dbReference type="EMBL" id="SPF36543.1"/>
    </source>
</evidence>
<feature type="transmembrane region" description="Helical" evidence="9">
    <location>
        <begin position="137"/>
        <end position="159"/>
    </location>
</feature>
<sequence>MASIYSVAQYLLFIIIVTVLVKPLGGYVERVFSGKRTALDRFLLPLEKFIYRITRVDPAAEMTFPHYATCFVLFGLFSTLLLYAILRAQRFLPWFWPAYQITPLTPDLAFNTAVSFSTTTTWQAYAGENTMSYFSQMAGLCAQNFLAGAAGLAVGMAFIRGLARQVCDTLGNFWVDLVRALLWVLVPGSLVGALLLVGQGVPMNFHHYAVVTTVEGAKQVIPQGPVAALEIIKNLGTNGGGFFNANGAHPYENPTPLSNFLEMLAIVLLPAALTNTFGRMVGQPRQGRLFYYVMLFLFICGLLFVHGFEQRGSPHAGNVDFRSSQAQSGGNMEGKEVRFGIAGTALAAVVTSNTATGSYNAMHDSFSSLGGMVLLLNMLLGELVFGGLGSGLYSMVMAAAIAVFLGGLMVGRTPEYLGKKIGPAENKMIVLYALAAPLVILPLTAIAVSTSAGLSGLTTNSGPHGFTEILFAYTSSFANNGQSFAGLSANTPFYNLTTALAMIVGRFGLAIPALALAALFGRQRNTPASSGTLPTHHFVFGLLLTACLTTIAALSYLPGLALGPILERLQLGN</sequence>
<dbReference type="EMBL" id="OMOD01000063">
    <property type="protein sequence ID" value="SPF36543.1"/>
    <property type="molecule type" value="Genomic_DNA"/>
</dbReference>
<dbReference type="Pfam" id="PF03814">
    <property type="entry name" value="KdpA"/>
    <property type="match status" value="1"/>
</dbReference>
<feature type="transmembrane region" description="Helical" evidence="9">
    <location>
        <begin position="7"/>
        <end position="25"/>
    </location>
</feature>
<evidence type="ECO:0000256" key="2">
    <source>
        <dbReference type="ARBA" id="ARBA00022475"/>
    </source>
</evidence>
<keyword evidence="7 9" id="KW-0406">Ion transport</keyword>
<dbReference type="InterPro" id="IPR004623">
    <property type="entry name" value="KdpA"/>
</dbReference>
<comment type="function">
    <text evidence="9">Part of the high-affinity ATP-driven potassium transport (or Kdp) system, which catalyzes the hydrolysis of ATP coupled with the electrogenic transport of potassium into the cytoplasm. This subunit binds the extracellular potassium ions and delivers the ions to the membrane domain of KdpB through an intramembrane tunnel.</text>
</comment>
<feature type="transmembrane region" description="Helical" evidence="9">
    <location>
        <begin position="493"/>
        <end position="517"/>
    </location>
</feature>
<comment type="subunit">
    <text evidence="9">The system is composed of three essential subunits: KdpA, KdpB and KdpC.</text>
</comment>
<dbReference type="GO" id="GO:0005886">
    <property type="term" value="C:plasma membrane"/>
    <property type="evidence" value="ECO:0007669"/>
    <property type="project" value="UniProtKB-SubCell"/>
</dbReference>
<feature type="transmembrane region" description="Helical" evidence="9">
    <location>
        <begin position="430"/>
        <end position="454"/>
    </location>
</feature>
<dbReference type="GO" id="GO:0030955">
    <property type="term" value="F:potassium ion binding"/>
    <property type="evidence" value="ECO:0007669"/>
    <property type="project" value="UniProtKB-UniRule"/>
</dbReference>
<proteinExistence type="inferred from homology"/>
<dbReference type="OrthoDB" id="102580at2"/>
<dbReference type="PANTHER" id="PTHR30607:SF2">
    <property type="entry name" value="POTASSIUM-TRANSPORTING ATPASE POTASSIUM-BINDING SUBUNIT"/>
    <property type="match status" value="1"/>
</dbReference>
<name>A0A2U3KA70_9BACT</name>
<dbReference type="NCBIfam" id="TIGR00680">
    <property type="entry name" value="kdpA"/>
    <property type="match status" value="1"/>
</dbReference>
<keyword evidence="5 9" id="KW-0630">Potassium</keyword>
<accession>A0A2U3KA70</accession>
<dbReference type="PIRSF" id="PIRSF001294">
    <property type="entry name" value="K_ATPaseA"/>
    <property type="match status" value="1"/>
</dbReference>
<evidence type="ECO:0000256" key="3">
    <source>
        <dbReference type="ARBA" id="ARBA00022538"/>
    </source>
</evidence>
<feature type="transmembrane region" description="Helical" evidence="9">
    <location>
        <begin position="64"/>
        <end position="86"/>
    </location>
</feature>
<keyword evidence="4 9" id="KW-0812">Transmembrane</keyword>
<dbReference type="HAMAP" id="MF_00275">
    <property type="entry name" value="KdpA"/>
    <property type="match status" value="1"/>
</dbReference>
<gene>
    <name evidence="9 10" type="primary">kdpA</name>
    <name evidence="10" type="ORF">SBA1_1550002</name>
</gene>
<feature type="transmembrane region" description="Helical" evidence="9">
    <location>
        <begin position="391"/>
        <end position="410"/>
    </location>
</feature>
<dbReference type="AlphaFoldDB" id="A0A2U3KA70"/>
<evidence type="ECO:0000256" key="6">
    <source>
        <dbReference type="ARBA" id="ARBA00022989"/>
    </source>
</evidence>
<evidence type="ECO:0000256" key="8">
    <source>
        <dbReference type="ARBA" id="ARBA00023136"/>
    </source>
</evidence>
<keyword evidence="1 9" id="KW-0813">Transport</keyword>
<evidence type="ECO:0000256" key="4">
    <source>
        <dbReference type="ARBA" id="ARBA00022692"/>
    </source>
</evidence>
<keyword evidence="2 9" id="KW-1003">Cell membrane</keyword>
<feature type="transmembrane region" description="Helical" evidence="9">
    <location>
        <begin position="289"/>
        <end position="308"/>
    </location>
</feature>
<comment type="similarity">
    <text evidence="9">Belongs to the KdpA family.</text>
</comment>
<dbReference type="GO" id="GO:0016787">
    <property type="term" value="F:hydrolase activity"/>
    <property type="evidence" value="ECO:0007669"/>
    <property type="project" value="UniProtKB-KW"/>
</dbReference>
<reference evidence="11" key="1">
    <citation type="submission" date="2018-02" db="EMBL/GenBank/DDBJ databases">
        <authorList>
            <person name="Hausmann B."/>
        </authorList>
    </citation>
    <scope>NUCLEOTIDE SEQUENCE [LARGE SCALE GENOMIC DNA]</scope>
    <source>
        <strain evidence="11">Peat soil MAG SbA1</strain>
    </source>
</reference>
<evidence type="ECO:0000256" key="7">
    <source>
        <dbReference type="ARBA" id="ARBA00023065"/>
    </source>
</evidence>
<dbReference type="GO" id="GO:0008556">
    <property type="term" value="F:P-type potassium transmembrane transporter activity"/>
    <property type="evidence" value="ECO:0007669"/>
    <property type="project" value="InterPro"/>
</dbReference>
<evidence type="ECO:0000313" key="11">
    <source>
        <dbReference type="Proteomes" id="UP000238701"/>
    </source>
</evidence>
<protein>
    <recommendedName>
        <fullName evidence="9">Potassium-transporting ATPase potassium-binding subunit</fullName>
    </recommendedName>
    <alternativeName>
        <fullName evidence="9">ATP phosphohydrolase [potassium-transporting] A chain</fullName>
    </alternativeName>
    <alternativeName>
        <fullName evidence="9">Potassium-binding and translocating subunit A</fullName>
    </alternativeName>
    <alternativeName>
        <fullName evidence="9">Potassium-translocating ATPase A chain</fullName>
    </alternativeName>
</protein>
<keyword evidence="8 9" id="KW-0472">Membrane</keyword>
<evidence type="ECO:0000256" key="1">
    <source>
        <dbReference type="ARBA" id="ARBA00022448"/>
    </source>
</evidence>
<feature type="transmembrane region" description="Helical" evidence="9">
    <location>
        <begin position="339"/>
        <end position="359"/>
    </location>
</feature>
<feature type="transmembrane region" description="Helical" evidence="9">
    <location>
        <begin position="538"/>
        <end position="557"/>
    </location>
</feature>
<feature type="transmembrane region" description="Helical" evidence="9">
    <location>
        <begin position="366"/>
        <end position="385"/>
    </location>
</feature>
<keyword evidence="6 9" id="KW-1133">Transmembrane helix</keyword>
<keyword evidence="3 9" id="KW-0633">Potassium transport</keyword>
<keyword evidence="10" id="KW-0378">Hydrolase</keyword>